<evidence type="ECO:0000313" key="7">
    <source>
        <dbReference type="EMBL" id="BBE51756.1"/>
    </source>
</evidence>
<dbReference type="PANTHER" id="PTHR30055:SF234">
    <property type="entry name" value="HTH-TYPE TRANSCRIPTIONAL REGULATOR BETI"/>
    <property type="match status" value="1"/>
</dbReference>
<dbReference type="OrthoDB" id="5293556at2"/>
<evidence type="ECO:0000259" key="6">
    <source>
        <dbReference type="PROSITE" id="PS50977"/>
    </source>
</evidence>
<dbReference type="PROSITE" id="PS01081">
    <property type="entry name" value="HTH_TETR_1"/>
    <property type="match status" value="1"/>
</dbReference>
<dbReference type="GO" id="GO:0000976">
    <property type="term" value="F:transcription cis-regulatory region binding"/>
    <property type="evidence" value="ECO:0007669"/>
    <property type="project" value="TreeGrafter"/>
</dbReference>
<name>A0A2Z6GDX0_9PROT</name>
<keyword evidence="1" id="KW-0678">Repressor</keyword>
<evidence type="ECO:0000256" key="5">
    <source>
        <dbReference type="PROSITE-ProRule" id="PRU00335"/>
    </source>
</evidence>
<protein>
    <submittedName>
        <fullName evidence="7">Nucleoid occlusion factor SlmA</fullName>
    </submittedName>
</protein>
<evidence type="ECO:0000256" key="3">
    <source>
        <dbReference type="ARBA" id="ARBA00023125"/>
    </source>
</evidence>
<proteinExistence type="predicted"/>
<dbReference type="InterPro" id="IPR050109">
    <property type="entry name" value="HTH-type_TetR-like_transc_reg"/>
</dbReference>
<dbReference type="Pfam" id="PF00440">
    <property type="entry name" value="TetR_N"/>
    <property type="match status" value="1"/>
</dbReference>
<keyword evidence="4" id="KW-0804">Transcription</keyword>
<dbReference type="SUPFAM" id="SSF48498">
    <property type="entry name" value="Tetracyclin repressor-like, C-terminal domain"/>
    <property type="match status" value="1"/>
</dbReference>
<keyword evidence="8" id="KW-1185">Reference proteome</keyword>
<organism evidence="7 8">
    <name type="scientific">Ferriphaselus amnicola</name>
    <dbReference type="NCBI Taxonomy" id="1188319"/>
    <lineage>
        <taxon>Bacteria</taxon>
        <taxon>Pseudomonadati</taxon>
        <taxon>Pseudomonadota</taxon>
        <taxon>Betaproteobacteria</taxon>
        <taxon>Nitrosomonadales</taxon>
        <taxon>Gallionellaceae</taxon>
        <taxon>Ferriphaselus</taxon>
    </lineage>
</organism>
<feature type="domain" description="HTH tetR-type" evidence="6">
    <location>
        <begin position="13"/>
        <end position="73"/>
    </location>
</feature>
<reference evidence="7 8" key="1">
    <citation type="submission" date="2018-06" db="EMBL/GenBank/DDBJ databases">
        <title>OYT1 Genome Sequencing.</title>
        <authorList>
            <person name="Kato S."/>
            <person name="Itoh T."/>
            <person name="Ohkuma M."/>
        </authorList>
    </citation>
    <scope>NUCLEOTIDE SEQUENCE [LARGE SCALE GENOMIC DNA]</scope>
    <source>
        <strain evidence="7 8">OYT1</strain>
    </source>
</reference>
<dbReference type="EMBL" id="AP018738">
    <property type="protein sequence ID" value="BBE51756.1"/>
    <property type="molecule type" value="Genomic_DNA"/>
</dbReference>
<feature type="DNA-binding region" description="H-T-H motif" evidence="5">
    <location>
        <begin position="36"/>
        <end position="55"/>
    </location>
</feature>
<dbReference type="InterPro" id="IPR013570">
    <property type="entry name" value="Tscrpt_reg_YsiA_C"/>
</dbReference>
<dbReference type="Gene3D" id="1.10.357.10">
    <property type="entry name" value="Tetracycline Repressor, domain 2"/>
    <property type="match status" value="1"/>
</dbReference>
<evidence type="ECO:0000313" key="8">
    <source>
        <dbReference type="Proteomes" id="UP000033070"/>
    </source>
</evidence>
<dbReference type="SUPFAM" id="SSF46689">
    <property type="entry name" value="Homeodomain-like"/>
    <property type="match status" value="1"/>
</dbReference>
<gene>
    <name evidence="7" type="ORF">OYT1_ch2239</name>
</gene>
<evidence type="ECO:0000256" key="4">
    <source>
        <dbReference type="ARBA" id="ARBA00023163"/>
    </source>
</evidence>
<dbReference type="Proteomes" id="UP000033070">
    <property type="component" value="Chromosome"/>
</dbReference>
<keyword evidence="3 5" id="KW-0238">DNA-binding</keyword>
<dbReference type="AlphaFoldDB" id="A0A2Z6GDX0"/>
<keyword evidence="2" id="KW-0805">Transcription regulation</keyword>
<dbReference type="GO" id="GO:0003700">
    <property type="term" value="F:DNA-binding transcription factor activity"/>
    <property type="evidence" value="ECO:0007669"/>
    <property type="project" value="TreeGrafter"/>
</dbReference>
<dbReference type="PRINTS" id="PR00455">
    <property type="entry name" value="HTHTETR"/>
</dbReference>
<dbReference type="InterPro" id="IPR009057">
    <property type="entry name" value="Homeodomain-like_sf"/>
</dbReference>
<sequence length="204" mass="23201">MTQEITRRRLPTEERQSEIIRVAVELAAKKGVDSVTTQDMADAMNVTQGAIFKHFSTKDDIWFGVMNWIRDRLMSVLEKAAAEATDPLNAIERMFFAHILFINKHPAIPRLLFSEMLHKKNSKLRALIQTIISGYETKIATLLEVAKEQGLVSDELDSQHAAVLYIGMIQGLVMQVTIFNDKRSLFDEARKTFPIFLHGIKARS</sequence>
<dbReference type="RefSeq" id="WP_062626779.1">
    <property type="nucleotide sequence ID" value="NZ_AP018738.1"/>
</dbReference>
<evidence type="ECO:0000256" key="2">
    <source>
        <dbReference type="ARBA" id="ARBA00023015"/>
    </source>
</evidence>
<dbReference type="InterPro" id="IPR001647">
    <property type="entry name" value="HTH_TetR"/>
</dbReference>
<dbReference type="KEGG" id="fam:OYT1_ch2239"/>
<accession>A0A2Z6GDX0</accession>
<dbReference type="Pfam" id="PF08359">
    <property type="entry name" value="TetR_C_4"/>
    <property type="match status" value="1"/>
</dbReference>
<dbReference type="PANTHER" id="PTHR30055">
    <property type="entry name" value="HTH-TYPE TRANSCRIPTIONAL REGULATOR RUTR"/>
    <property type="match status" value="1"/>
</dbReference>
<dbReference type="InterPro" id="IPR036271">
    <property type="entry name" value="Tet_transcr_reg_TetR-rel_C_sf"/>
</dbReference>
<dbReference type="PROSITE" id="PS50977">
    <property type="entry name" value="HTH_TETR_2"/>
    <property type="match status" value="1"/>
</dbReference>
<evidence type="ECO:0000256" key="1">
    <source>
        <dbReference type="ARBA" id="ARBA00022491"/>
    </source>
</evidence>
<dbReference type="STRING" id="1188319.OYT1_01616"/>
<dbReference type="InterPro" id="IPR023772">
    <property type="entry name" value="DNA-bd_HTH_TetR-type_CS"/>
</dbReference>